<proteinExistence type="predicted"/>
<reference evidence="1 2" key="1">
    <citation type="submission" date="2019-10" db="EMBL/GenBank/DDBJ databases">
        <title>Complete genome sequence of Vibrio sp. strain THAF100, isolated from non-filtered water from the water column of tank 6 of a marine aquarium containing stony-coral fragments. Water maintained at 26 degree C.</title>
        <authorList>
            <person name="Ruckert C."/>
            <person name="Franco A."/>
            <person name="Kalinowski J."/>
            <person name="Glaeser S."/>
        </authorList>
    </citation>
    <scope>NUCLEOTIDE SEQUENCE [LARGE SCALE GENOMIC DNA]</scope>
    <source>
        <strain evidence="1 2">THAF100</strain>
        <plasmid evidence="2">pthaf100_a</plasmid>
    </source>
</reference>
<geneLocation type="plasmid" evidence="2">
    <name>pthaf100_a</name>
</geneLocation>
<dbReference type="KEGG" id="vaq:FIV01_20175"/>
<organism evidence="1 2">
    <name type="scientific">Vibrio aquimaris</name>
    <dbReference type="NCBI Taxonomy" id="2587862"/>
    <lineage>
        <taxon>Bacteria</taxon>
        <taxon>Pseudomonadati</taxon>
        <taxon>Pseudomonadota</taxon>
        <taxon>Gammaproteobacteria</taxon>
        <taxon>Vibrionales</taxon>
        <taxon>Vibrionaceae</taxon>
        <taxon>Vibrio</taxon>
    </lineage>
</organism>
<sequence>MKQQTYIELFEHETQQVDQPACFSRFGRVVDFNKATNSVRINFADNPLEQPIWARLERHFEASELKLSVDNQARCWVEFVNQDLTLPVVTEIYFGVSGDGKELILSVDKLTVETSNELAIISGNAETHYRGKEGSVTTDAEHVTSKASVAQKILGGTIAIN</sequence>
<accession>A0A5P9CR82</accession>
<keyword evidence="2" id="KW-1185">Reference proteome</keyword>
<gene>
    <name evidence="1" type="ORF">FIV01_20175</name>
</gene>
<dbReference type="AlphaFoldDB" id="A0A5P9CR82"/>
<keyword evidence="1" id="KW-0614">Plasmid</keyword>
<dbReference type="EMBL" id="CP045351">
    <property type="protein sequence ID" value="QFT28720.1"/>
    <property type="molecule type" value="Genomic_DNA"/>
</dbReference>
<name>A0A5P9CR82_9VIBR</name>
<dbReference type="RefSeq" id="WP_152432677.1">
    <property type="nucleotide sequence ID" value="NZ_CBCSDK010000025.1"/>
</dbReference>
<protein>
    <submittedName>
        <fullName evidence="1">Uncharacterized protein</fullName>
    </submittedName>
</protein>
<dbReference type="OrthoDB" id="5871922at2"/>
<dbReference type="Proteomes" id="UP000326936">
    <property type="component" value="Plasmid pTHAF100_a"/>
</dbReference>
<evidence type="ECO:0000313" key="1">
    <source>
        <dbReference type="EMBL" id="QFT28720.1"/>
    </source>
</evidence>
<evidence type="ECO:0000313" key="2">
    <source>
        <dbReference type="Proteomes" id="UP000326936"/>
    </source>
</evidence>